<dbReference type="EMBL" id="FNGW01000002">
    <property type="protein sequence ID" value="SDL59200.1"/>
    <property type="molecule type" value="Genomic_DNA"/>
</dbReference>
<sequence length="307" mass="36018">MRKPKVMISKCLNSEKCRYDGQGFDDKVIRSIREYIDIETVCPEVEIGLATPRDPIRIEKHENDLKLIQHNSNIDYSNEMYEFAEEFIKKVDDLDGFILKSKSPSCGIKDVKIYPKGQKCSISKNGNGFFAQKLIEKDFKILIENEGRLKNYILREEFLTKIFTLNRLKDCNDIKKFHENNKMLLKSYDSNSVEVLENLINNEKTHDLYINKVKEILNNKRSKTNKADIIKDVFNRYKNKLNKEELSYNDELVDLYINEKIPFSSLLVAIKIYALRFNDAELIKQTFFNPYPQKLVNIMDSGKGREL</sequence>
<dbReference type="Proteomes" id="UP000199068">
    <property type="component" value="Unassembled WGS sequence"/>
</dbReference>
<evidence type="ECO:0000313" key="2">
    <source>
        <dbReference type="EMBL" id="SDL59200.1"/>
    </source>
</evidence>
<dbReference type="InterPro" id="IPR013560">
    <property type="entry name" value="DUF1722"/>
</dbReference>
<dbReference type="PANTHER" id="PTHR30087:SF0">
    <property type="entry name" value="INNER MEMBRANE PROTEIN"/>
    <property type="match status" value="1"/>
</dbReference>
<evidence type="ECO:0000313" key="3">
    <source>
        <dbReference type="Proteomes" id="UP000199068"/>
    </source>
</evidence>
<reference evidence="2 3" key="1">
    <citation type="submission" date="2016-10" db="EMBL/GenBank/DDBJ databases">
        <authorList>
            <person name="de Groot N.N."/>
        </authorList>
    </citation>
    <scope>NUCLEOTIDE SEQUENCE [LARGE SCALE GENOMIC DNA]</scope>
    <source>
        <strain evidence="2 3">DSM 797</strain>
    </source>
</reference>
<dbReference type="Pfam" id="PF04463">
    <property type="entry name" value="2-thiour_desulf"/>
    <property type="match status" value="1"/>
</dbReference>
<dbReference type="PANTHER" id="PTHR30087">
    <property type="entry name" value="INNER MEMBRANE PROTEIN"/>
    <property type="match status" value="1"/>
</dbReference>
<name>A0A1G9LB64_9FIRM</name>
<dbReference type="InterPro" id="IPR007553">
    <property type="entry name" value="2-thiour_desulf"/>
</dbReference>
<dbReference type="STRING" id="1121325.SAMN04515677_102480"/>
<proteinExistence type="predicted"/>
<keyword evidence="3" id="KW-1185">Reference proteome</keyword>
<gene>
    <name evidence="2" type="ORF">SAMN04515677_102480</name>
</gene>
<evidence type="ECO:0000259" key="1">
    <source>
        <dbReference type="Pfam" id="PF08349"/>
    </source>
</evidence>
<feature type="domain" description="DUF1722" evidence="1">
    <location>
        <begin position="182"/>
        <end position="292"/>
    </location>
</feature>
<dbReference type="Pfam" id="PF08349">
    <property type="entry name" value="DUF1722"/>
    <property type="match status" value="1"/>
</dbReference>
<dbReference type="RefSeq" id="WP_092724629.1">
    <property type="nucleotide sequence ID" value="NZ_FNGW01000002.1"/>
</dbReference>
<dbReference type="AlphaFoldDB" id="A0A1G9LB64"/>
<accession>A0A1G9LB64</accession>
<protein>
    <submittedName>
        <fullName evidence="2">Uncharacterized conserved protein YbbK, DUF523 family</fullName>
    </submittedName>
</protein>
<organism evidence="2 3">
    <name type="scientific">Romboutsia lituseburensis DSM 797</name>
    <dbReference type="NCBI Taxonomy" id="1121325"/>
    <lineage>
        <taxon>Bacteria</taxon>
        <taxon>Bacillati</taxon>
        <taxon>Bacillota</taxon>
        <taxon>Clostridia</taxon>
        <taxon>Peptostreptococcales</taxon>
        <taxon>Peptostreptococcaceae</taxon>
        <taxon>Romboutsia</taxon>
    </lineage>
</organism>